<protein>
    <submittedName>
        <fullName evidence="1">Uncharacterized protein</fullName>
    </submittedName>
</protein>
<dbReference type="AlphaFoldDB" id="A0A1N6GTT6"/>
<sequence>MRRIELLQEIRKMRFEEAYTGWTEKRLTQKEAARLLAFFYATLHLLAFELNLCSMNCPHRCWKSPMSRWAWPPGCCWRRWRSPPPRDSSGA</sequence>
<evidence type="ECO:0000313" key="2">
    <source>
        <dbReference type="Proteomes" id="UP000198461"/>
    </source>
</evidence>
<organism evidence="1 2">
    <name type="scientific">Sulfurivirga caldicuralii</name>
    <dbReference type="NCBI Taxonomy" id="364032"/>
    <lineage>
        <taxon>Bacteria</taxon>
        <taxon>Pseudomonadati</taxon>
        <taxon>Pseudomonadota</taxon>
        <taxon>Gammaproteobacteria</taxon>
        <taxon>Thiotrichales</taxon>
        <taxon>Piscirickettsiaceae</taxon>
        <taxon>Sulfurivirga</taxon>
    </lineage>
</organism>
<reference evidence="2" key="1">
    <citation type="submission" date="2016-11" db="EMBL/GenBank/DDBJ databases">
        <authorList>
            <person name="Varghese N."/>
            <person name="Submissions S."/>
        </authorList>
    </citation>
    <scope>NUCLEOTIDE SEQUENCE [LARGE SCALE GENOMIC DNA]</scope>
    <source>
        <strain evidence="2">DSM 17737</strain>
    </source>
</reference>
<dbReference type="STRING" id="364032.SAMN05443662_1489"/>
<dbReference type="Proteomes" id="UP000198461">
    <property type="component" value="Unassembled WGS sequence"/>
</dbReference>
<proteinExistence type="predicted"/>
<accession>A0A1N6GTT6</accession>
<dbReference type="EMBL" id="FSRE01000003">
    <property type="protein sequence ID" value="SIO10837.1"/>
    <property type="molecule type" value="Genomic_DNA"/>
</dbReference>
<keyword evidence="2" id="KW-1185">Reference proteome</keyword>
<gene>
    <name evidence="1" type="ORF">SAMN05443662_1489</name>
</gene>
<evidence type="ECO:0000313" key="1">
    <source>
        <dbReference type="EMBL" id="SIO10837.1"/>
    </source>
</evidence>
<name>A0A1N6GTT6_9GAMM</name>